<dbReference type="InterPro" id="IPR006016">
    <property type="entry name" value="UspA"/>
</dbReference>
<dbReference type="EMBL" id="BAABKX010000001">
    <property type="protein sequence ID" value="GAA5040343.1"/>
    <property type="molecule type" value="Genomic_DNA"/>
</dbReference>
<name>A0AAV3UB63_9EURY</name>
<dbReference type="InterPro" id="IPR006015">
    <property type="entry name" value="Universal_stress_UspA"/>
</dbReference>
<organism evidence="3 4">
    <name type="scientific">Haladaptatus pallidirubidus</name>
    <dbReference type="NCBI Taxonomy" id="1008152"/>
    <lineage>
        <taxon>Archaea</taxon>
        <taxon>Methanobacteriati</taxon>
        <taxon>Methanobacteriota</taxon>
        <taxon>Stenosarchaea group</taxon>
        <taxon>Halobacteria</taxon>
        <taxon>Halobacteriales</taxon>
        <taxon>Haladaptataceae</taxon>
        <taxon>Haladaptatus</taxon>
    </lineage>
</organism>
<feature type="domain" description="UspA" evidence="2">
    <location>
        <begin position="1"/>
        <end position="127"/>
    </location>
</feature>
<accession>A0AAV3UB63</accession>
<dbReference type="PANTHER" id="PTHR46268">
    <property type="entry name" value="STRESS RESPONSE PROTEIN NHAX"/>
    <property type="match status" value="1"/>
</dbReference>
<dbReference type="CDD" id="cd00293">
    <property type="entry name" value="USP-like"/>
    <property type="match status" value="1"/>
</dbReference>
<gene>
    <name evidence="3" type="ORF">GCM10025751_00810</name>
</gene>
<keyword evidence="4" id="KW-1185">Reference proteome</keyword>
<evidence type="ECO:0000313" key="3">
    <source>
        <dbReference type="EMBL" id="GAA5040343.1"/>
    </source>
</evidence>
<dbReference type="RefSeq" id="WP_227774702.1">
    <property type="nucleotide sequence ID" value="NZ_BAABKX010000001.1"/>
</dbReference>
<evidence type="ECO:0000259" key="2">
    <source>
        <dbReference type="Pfam" id="PF00582"/>
    </source>
</evidence>
<dbReference type="GeneID" id="68614776"/>
<dbReference type="Gene3D" id="3.40.50.620">
    <property type="entry name" value="HUPs"/>
    <property type="match status" value="1"/>
</dbReference>
<dbReference type="InterPro" id="IPR014729">
    <property type="entry name" value="Rossmann-like_a/b/a_fold"/>
</dbReference>
<dbReference type="PANTHER" id="PTHR46268:SF24">
    <property type="entry name" value="UNIVERSAL STRESS PROTEIN"/>
    <property type="match status" value="1"/>
</dbReference>
<dbReference type="PRINTS" id="PR01438">
    <property type="entry name" value="UNVRSLSTRESS"/>
</dbReference>
<evidence type="ECO:0000313" key="4">
    <source>
        <dbReference type="Proteomes" id="UP001501729"/>
    </source>
</evidence>
<dbReference type="Proteomes" id="UP001501729">
    <property type="component" value="Unassembled WGS sequence"/>
</dbReference>
<protein>
    <submittedName>
        <fullName evidence="3">Universal stress protein</fullName>
    </submittedName>
</protein>
<dbReference type="Pfam" id="PF00582">
    <property type="entry name" value="Usp"/>
    <property type="match status" value="1"/>
</dbReference>
<comment type="caution">
    <text evidence="3">The sequence shown here is derived from an EMBL/GenBank/DDBJ whole genome shotgun (WGS) entry which is preliminary data.</text>
</comment>
<dbReference type="AlphaFoldDB" id="A0AAV3UB63"/>
<comment type="similarity">
    <text evidence="1">Belongs to the universal stress protein A family.</text>
</comment>
<evidence type="ECO:0000256" key="1">
    <source>
        <dbReference type="ARBA" id="ARBA00008791"/>
    </source>
</evidence>
<dbReference type="SUPFAM" id="SSF52402">
    <property type="entry name" value="Adenine nucleotide alpha hydrolases-like"/>
    <property type="match status" value="1"/>
</dbReference>
<sequence length="127" mass="13945">MTRRLLIAVDDSEPARKAVEHVFELFPEDTVVALHVTDPLGESYGERNDSDEIFDWVRETADEYGAAVETVTESGDTAETVVQFAEENDIDQLFVGSHGRAGVSRILLGSVAETVVRDSPVPITVIR</sequence>
<proteinExistence type="inferred from homology"/>
<reference evidence="3 4" key="1">
    <citation type="journal article" date="2019" name="Int. J. Syst. Evol. Microbiol.">
        <title>The Global Catalogue of Microorganisms (GCM) 10K type strain sequencing project: providing services to taxonomists for standard genome sequencing and annotation.</title>
        <authorList>
            <consortium name="The Broad Institute Genomics Platform"/>
            <consortium name="The Broad Institute Genome Sequencing Center for Infectious Disease"/>
            <person name="Wu L."/>
            <person name="Ma J."/>
        </authorList>
    </citation>
    <scope>NUCLEOTIDE SEQUENCE [LARGE SCALE GENOMIC DNA]</scope>
    <source>
        <strain evidence="3 4">JCM 17504</strain>
    </source>
</reference>